<dbReference type="SUPFAM" id="SSF53756">
    <property type="entry name" value="UDP-Glycosyltransferase/glycogen phosphorylase"/>
    <property type="match status" value="1"/>
</dbReference>
<keyword evidence="5" id="KW-0472">Membrane</keyword>
<keyword evidence="3 5" id="KW-0328">Glycosyltransferase</keyword>
<dbReference type="EC" id="2.4.1.-" evidence="5"/>
<dbReference type="GO" id="GO:0032580">
    <property type="term" value="C:Golgi cisterna membrane"/>
    <property type="evidence" value="ECO:0007669"/>
    <property type="project" value="UniProtKB-SubCell"/>
</dbReference>
<sequence>KALAAAFISNCAFAKRNLMVEDLQKYGVKVDSYGNCMHNKDEVSDKPRDIRKLELLSEYKFSLAFENSETDDYITEKFFLTLASGSVPVYIGAPNVKFFAPDAGPYPYTSKSVIYAGDFGFDAQRLAKYLLYLDKNDTAYAEYLQWKVDGYSGDFKALNELTSTHTACRVCVFAADRVRLSKGLSKVSDAPLHVYQFGKGKTVFVRERGSYRFIQIQLNENVDQKQLLQHLIECILLTVKRKTFNQWKNNEHPNYNRIGPAVYAIYHVPSKHVIHSNDAVLNMPNLIELEFISV</sequence>
<dbReference type="InterPro" id="IPR038577">
    <property type="entry name" value="GT10-like_C_sf"/>
</dbReference>
<evidence type="ECO:0000256" key="5">
    <source>
        <dbReference type="RuleBase" id="RU003832"/>
    </source>
</evidence>
<evidence type="ECO:0000259" key="6">
    <source>
        <dbReference type="Pfam" id="PF00852"/>
    </source>
</evidence>
<dbReference type="InterPro" id="IPR001503">
    <property type="entry name" value="Glyco_trans_10"/>
</dbReference>
<dbReference type="OrthoDB" id="427096at2759"/>
<gene>
    <name evidence="7" type="ORF">RFI_15673</name>
</gene>
<evidence type="ECO:0000256" key="1">
    <source>
        <dbReference type="ARBA" id="ARBA00004922"/>
    </source>
</evidence>
<keyword evidence="5" id="KW-0812">Transmembrane</keyword>
<dbReference type="Gene3D" id="3.40.50.11660">
    <property type="entry name" value="Glycosyl transferase family 10, C-terminal domain"/>
    <property type="match status" value="1"/>
</dbReference>
<dbReference type="Proteomes" id="UP000023152">
    <property type="component" value="Unassembled WGS sequence"/>
</dbReference>
<dbReference type="EMBL" id="ASPP01011533">
    <property type="protein sequence ID" value="ETO21530.1"/>
    <property type="molecule type" value="Genomic_DNA"/>
</dbReference>
<evidence type="ECO:0000313" key="7">
    <source>
        <dbReference type="EMBL" id="ETO21530.1"/>
    </source>
</evidence>
<evidence type="ECO:0000313" key="8">
    <source>
        <dbReference type="Proteomes" id="UP000023152"/>
    </source>
</evidence>
<dbReference type="Pfam" id="PF00852">
    <property type="entry name" value="Glyco_transf_10"/>
    <property type="match status" value="1"/>
</dbReference>
<dbReference type="UniPathway" id="UPA00378"/>
<reference evidence="7 8" key="1">
    <citation type="journal article" date="2013" name="Curr. Biol.">
        <title>The Genome of the Foraminiferan Reticulomyxa filosa.</title>
        <authorList>
            <person name="Glockner G."/>
            <person name="Hulsmann N."/>
            <person name="Schleicher M."/>
            <person name="Noegel A.A."/>
            <person name="Eichinger L."/>
            <person name="Gallinger C."/>
            <person name="Pawlowski J."/>
            <person name="Sierra R."/>
            <person name="Euteneuer U."/>
            <person name="Pillet L."/>
            <person name="Moustafa A."/>
            <person name="Platzer M."/>
            <person name="Groth M."/>
            <person name="Szafranski K."/>
            <person name="Schliwa M."/>
        </authorList>
    </citation>
    <scope>NUCLEOTIDE SEQUENCE [LARGE SCALE GENOMIC DNA]</scope>
</reference>
<evidence type="ECO:0000256" key="2">
    <source>
        <dbReference type="ARBA" id="ARBA00008919"/>
    </source>
</evidence>
<comment type="pathway">
    <text evidence="1">Protein modification; protein glycosylation.</text>
</comment>
<evidence type="ECO:0000256" key="3">
    <source>
        <dbReference type="ARBA" id="ARBA00022676"/>
    </source>
</evidence>
<comment type="subcellular location">
    <subcellularLocation>
        <location evidence="5">Golgi apparatus</location>
        <location evidence="5">Golgi stack membrane</location>
        <topology evidence="5">Single-pass type II membrane protein</topology>
    </subcellularLocation>
</comment>
<dbReference type="GO" id="GO:0008417">
    <property type="term" value="F:fucosyltransferase activity"/>
    <property type="evidence" value="ECO:0007669"/>
    <property type="project" value="InterPro"/>
</dbReference>
<dbReference type="PANTHER" id="PTHR11929">
    <property type="entry name" value="ALPHA- 1,3 -FUCOSYLTRANSFERASE"/>
    <property type="match status" value="1"/>
</dbReference>
<keyword evidence="4 5" id="KW-0808">Transferase</keyword>
<feature type="domain" description="Fucosyltransferase C-terminal" evidence="6">
    <location>
        <begin position="2"/>
        <end position="179"/>
    </location>
</feature>
<dbReference type="PANTHER" id="PTHR11929:SF220">
    <property type="entry name" value="FUCOSYLTRANSFERASE"/>
    <property type="match status" value="1"/>
</dbReference>
<dbReference type="InterPro" id="IPR055270">
    <property type="entry name" value="Glyco_tran_10_C"/>
</dbReference>
<evidence type="ECO:0000256" key="4">
    <source>
        <dbReference type="ARBA" id="ARBA00022679"/>
    </source>
</evidence>
<comment type="caution">
    <text evidence="7">The sequence shown here is derived from an EMBL/GenBank/DDBJ whole genome shotgun (WGS) entry which is preliminary data.</text>
</comment>
<organism evidence="7 8">
    <name type="scientific">Reticulomyxa filosa</name>
    <dbReference type="NCBI Taxonomy" id="46433"/>
    <lineage>
        <taxon>Eukaryota</taxon>
        <taxon>Sar</taxon>
        <taxon>Rhizaria</taxon>
        <taxon>Retaria</taxon>
        <taxon>Foraminifera</taxon>
        <taxon>Monothalamids</taxon>
        <taxon>Reticulomyxidae</taxon>
        <taxon>Reticulomyxa</taxon>
    </lineage>
</organism>
<feature type="non-terminal residue" evidence="7">
    <location>
        <position position="1"/>
    </location>
</feature>
<proteinExistence type="inferred from homology"/>
<dbReference type="AlphaFoldDB" id="X6N5H5"/>
<accession>X6N5H5</accession>
<comment type="similarity">
    <text evidence="2 5">Belongs to the glycosyltransferase 10 family.</text>
</comment>
<keyword evidence="5" id="KW-0333">Golgi apparatus</keyword>
<keyword evidence="8" id="KW-1185">Reference proteome</keyword>
<name>X6N5H5_RETFI</name>
<protein>
    <recommendedName>
        <fullName evidence="5">Fucosyltransferase</fullName>
        <ecNumber evidence="5">2.4.1.-</ecNumber>
    </recommendedName>
</protein>